<dbReference type="SMART" id="SM00507">
    <property type="entry name" value="HNHc"/>
    <property type="match status" value="1"/>
</dbReference>
<dbReference type="Pfam" id="PF01844">
    <property type="entry name" value="HNH"/>
    <property type="match status" value="1"/>
</dbReference>
<feature type="domain" description="HNH nuclease" evidence="2">
    <location>
        <begin position="25"/>
        <end position="76"/>
    </location>
</feature>
<dbReference type="KEGG" id="aym:YM304_13760"/>
<name>A0A6C7E547_ILUCY</name>
<organism evidence="3 4">
    <name type="scientific">Ilumatobacter coccineus (strain NBRC 103263 / KCTC 29153 / YM16-304)</name>
    <dbReference type="NCBI Taxonomy" id="1313172"/>
    <lineage>
        <taxon>Bacteria</taxon>
        <taxon>Bacillati</taxon>
        <taxon>Actinomycetota</taxon>
        <taxon>Acidimicrobiia</taxon>
        <taxon>Acidimicrobiales</taxon>
        <taxon>Ilumatobacteraceae</taxon>
        <taxon>Ilumatobacter</taxon>
    </lineage>
</organism>
<evidence type="ECO:0000256" key="1">
    <source>
        <dbReference type="SAM" id="MobiDB-lite"/>
    </source>
</evidence>
<proteinExistence type="predicted"/>
<dbReference type="InterPro" id="IPR002711">
    <property type="entry name" value="HNH"/>
</dbReference>
<dbReference type="Gene3D" id="1.10.30.50">
    <property type="match status" value="1"/>
</dbReference>
<gene>
    <name evidence="3" type="ORF">YM304_13760</name>
</gene>
<dbReference type="GO" id="GO:0003676">
    <property type="term" value="F:nucleic acid binding"/>
    <property type="evidence" value="ECO:0007669"/>
    <property type="project" value="InterPro"/>
</dbReference>
<keyword evidence="4" id="KW-1185">Reference proteome</keyword>
<dbReference type="OrthoDB" id="4752861at2"/>
<feature type="region of interest" description="Disordered" evidence="1">
    <location>
        <begin position="101"/>
        <end position="127"/>
    </location>
</feature>
<dbReference type="InterPro" id="IPR003615">
    <property type="entry name" value="HNH_nuc"/>
</dbReference>
<dbReference type="GO" id="GO:0004519">
    <property type="term" value="F:endonuclease activity"/>
    <property type="evidence" value="ECO:0007669"/>
    <property type="project" value="InterPro"/>
</dbReference>
<accession>A0A6C7E547</accession>
<dbReference type="EMBL" id="AP012057">
    <property type="protein sequence ID" value="BAN01690.1"/>
    <property type="molecule type" value="Genomic_DNA"/>
</dbReference>
<reference evidence="3 4" key="1">
    <citation type="journal article" date="2013" name="Int. J. Syst. Evol. Microbiol.">
        <title>Ilumatobacter nonamiense sp. nov. and Ilumatobacter coccineum sp. nov., isolated from seashore sand.</title>
        <authorList>
            <person name="Matsumoto A."/>
            <person name="Kasai H."/>
            <person name="Matsuo Y."/>
            <person name="Shizuri Y."/>
            <person name="Ichikawa N."/>
            <person name="Fujita N."/>
            <person name="Omura S."/>
            <person name="Takahashi Y."/>
        </authorList>
    </citation>
    <scope>NUCLEOTIDE SEQUENCE [LARGE SCALE GENOMIC DNA]</scope>
    <source>
        <strain evidence="4">NBRC 103263 / KCTC 29153 / YM16-304</strain>
    </source>
</reference>
<dbReference type="CDD" id="cd00085">
    <property type="entry name" value="HNHc"/>
    <property type="match status" value="1"/>
</dbReference>
<evidence type="ECO:0000313" key="3">
    <source>
        <dbReference type="EMBL" id="BAN01690.1"/>
    </source>
</evidence>
<sequence>MLTPVFHRNGVPISVGRTQHIVPARTRKAVLLRDGGCAVPGCGATRHLDVHHIVHWSDGGPSDTWNLVALCTHHHRSHHRGRLEISGNADLGTIVFRNQHGVNMANDGPRPEPPEGPPPAPTSEYHPPLCERLDMNYVSFVHPARLAPFTRQAKAWAARHAATPTS</sequence>
<evidence type="ECO:0000259" key="2">
    <source>
        <dbReference type="SMART" id="SM00507"/>
    </source>
</evidence>
<dbReference type="AlphaFoldDB" id="A0A6C7E547"/>
<evidence type="ECO:0000313" key="4">
    <source>
        <dbReference type="Proteomes" id="UP000011863"/>
    </source>
</evidence>
<dbReference type="GO" id="GO:0008270">
    <property type="term" value="F:zinc ion binding"/>
    <property type="evidence" value="ECO:0007669"/>
    <property type="project" value="InterPro"/>
</dbReference>
<dbReference type="Proteomes" id="UP000011863">
    <property type="component" value="Chromosome"/>
</dbReference>
<protein>
    <recommendedName>
        <fullName evidence="2">HNH nuclease domain-containing protein</fullName>
    </recommendedName>
</protein>